<dbReference type="InterPro" id="IPR023753">
    <property type="entry name" value="FAD/NAD-binding_dom"/>
</dbReference>
<comment type="caution">
    <text evidence="3">The sequence shown here is derived from an EMBL/GenBank/DDBJ whole genome shotgun (WGS) entry which is preliminary data.</text>
</comment>
<dbReference type="Proteomes" id="UP000247371">
    <property type="component" value="Unassembled WGS sequence"/>
</dbReference>
<evidence type="ECO:0000259" key="2">
    <source>
        <dbReference type="Pfam" id="PF07992"/>
    </source>
</evidence>
<keyword evidence="1" id="KW-0560">Oxidoreductase</keyword>
<accession>A0A2V4RSK9</accession>
<dbReference type="PANTHER" id="PTHR42949:SF3">
    <property type="entry name" value="ANAEROBIC GLYCEROL-3-PHOSPHATE DEHYDROGENASE SUBUNIT B"/>
    <property type="match status" value="1"/>
</dbReference>
<dbReference type="Gene3D" id="3.50.50.60">
    <property type="entry name" value="FAD/NAD(P)-binding domain"/>
    <property type="match status" value="1"/>
</dbReference>
<dbReference type="Gene3D" id="1.10.10.1100">
    <property type="entry name" value="BFD-like [2Fe-2S]-binding domain"/>
    <property type="match status" value="1"/>
</dbReference>
<proteinExistence type="predicted"/>
<dbReference type="Pfam" id="PF13510">
    <property type="entry name" value="Fer2_4"/>
    <property type="match status" value="1"/>
</dbReference>
<sequence length="505" mass="53679">MASENLYVLSMGCFQTVFGARIALMIRIAWNNTTLHASPGDTVAAALYRHGITTIASTRKLHEPMGYSGSYVGGVLARVDGRPNVRLDQQPVREGMRVESQNRWPGASCDLLSLARFLPPRWVHGGFEHGRFTPRRGRAYLLWERLLAHLAGVGRPPPRLPSASERPARKLCVDVLVVGGGPAGQRAANDLARSGRTVALVSRGATLGRYAQAMGIAPAALHGDVTVLSGMELCGSYRCGRLMIAAPVDPERGAVAIEAGRLVLATGKSSMPPMVRNSHLPGVMDAHAAVLLGHFHAVPAGTAVAVVGTGAETMVARRLARLGSGIAYCGDVSGLARIHGHSRVTGIDIGNRRIRCDAVVHAGAWRSDPALAFQARAEGVLQVSDVMAADADISSVGFCHEPDQDIHVPDRMDPALRICPCMDVTAGELMGLIDRAVTDPEILKRLTSCGMGPCQGFPCWESMLALLAKRTGQPVGRLVRPSHRPPRRALTVAQAAGLCDVVEPL</sequence>
<dbReference type="EMBL" id="NKUB01000003">
    <property type="protein sequence ID" value="PYD70602.1"/>
    <property type="molecule type" value="Genomic_DNA"/>
</dbReference>
<feature type="domain" description="FAD/NAD(P)-binding" evidence="2">
    <location>
        <begin position="174"/>
        <end position="311"/>
    </location>
</feature>
<organism evidence="3 4">
    <name type="scientific">Komagataeibacter swingsii</name>
    <dbReference type="NCBI Taxonomy" id="215220"/>
    <lineage>
        <taxon>Bacteria</taxon>
        <taxon>Pseudomonadati</taxon>
        <taxon>Pseudomonadota</taxon>
        <taxon>Alphaproteobacteria</taxon>
        <taxon>Acetobacterales</taxon>
        <taxon>Acetobacteraceae</taxon>
        <taxon>Komagataeibacter</taxon>
    </lineage>
</organism>
<keyword evidence="4" id="KW-1185">Reference proteome</keyword>
<dbReference type="PRINTS" id="PR00411">
    <property type="entry name" value="PNDRDTASEI"/>
</dbReference>
<dbReference type="AlphaFoldDB" id="A0A2V4RSK9"/>
<dbReference type="InterPro" id="IPR051691">
    <property type="entry name" value="Metab_Enz_Cyan_OpOx_G3PDH"/>
</dbReference>
<dbReference type="PANTHER" id="PTHR42949">
    <property type="entry name" value="ANAEROBIC GLYCEROL-3-PHOSPHATE DEHYDROGENASE SUBUNIT B"/>
    <property type="match status" value="1"/>
</dbReference>
<dbReference type="InterPro" id="IPR041854">
    <property type="entry name" value="BFD-like_2Fe2S-bd_dom_sf"/>
</dbReference>
<dbReference type="Gene3D" id="3.10.20.440">
    <property type="entry name" value="2Fe-2S iron-sulphur cluster binding domain, sarcosine oxidase, alpha subunit, N-terminal domain"/>
    <property type="match status" value="1"/>
</dbReference>
<evidence type="ECO:0000313" key="4">
    <source>
        <dbReference type="Proteomes" id="UP000247371"/>
    </source>
</evidence>
<evidence type="ECO:0000313" key="3">
    <source>
        <dbReference type="EMBL" id="PYD70602.1"/>
    </source>
</evidence>
<dbReference type="GO" id="GO:0016491">
    <property type="term" value="F:oxidoreductase activity"/>
    <property type="evidence" value="ECO:0007669"/>
    <property type="project" value="UniProtKB-KW"/>
</dbReference>
<reference evidence="3 4" key="1">
    <citation type="submission" date="2017-07" db="EMBL/GenBank/DDBJ databases">
        <title>A draft genome sequence of Komagataeibacter swingsii LMG 22125.</title>
        <authorList>
            <person name="Skraban J."/>
            <person name="Cleenwerck I."/>
            <person name="Vandamme P."/>
            <person name="Trcek J."/>
        </authorList>
    </citation>
    <scope>NUCLEOTIDE SEQUENCE [LARGE SCALE GENOMIC DNA]</scope>
    <source>
        <strain evidence="3 4">LMG 22125</strain>
    </source>
</reference>
<name>A0A2V4RSK9_9PROT</name>
<dbReference type="Pfam" id="PF07992">
    <property type="entry name" value="Pyr_redox_2"/>
    <property type="match status" value="1"/>
</dbReference>
<dbReference type="SUPFAM" id="SSF51905">
    <property type="entry name" value="FAD/NAD(P)-binding domain"/>
    <property type="match status" value="1"/>
</dbReference>
<gene>
    <name evidence="3" type="ORF">CFR76_04410</name>
</gene>
<evidence type="ECO:0000256" key="1">
    <source>
        <dbReference type="ARBA" id="ARBA00023002"/>
    </source>
</evidence>
<protein>
    <submittedName>
        <fullName evidence="3">Sarcosine oxidase subunit alpha</fullName>
    </submittedName>
</protein>
<dbReference type="InterPro" id="IPR042204">
    <property type="entry name" value="2Fe-2S-bd_N"/>
</dbReference>
<dbReference type="InterPro" id="IPR036188">
    <property type="entry name" value="FAD/NAD-bd_sf"/>
</dbReference>